<dbReference type="GO" id="GO:0005634">
    <property type="term" value="C:nucleus"/>
    <property type="evidence" value="ECO:0007669"/>
    <property type="project" value="UniProtKB-SubCell"/>
</dbReference>
<dbReference type="OrthoDB" id="308464at2759"/>
<keyword evidence="3" id="KW-0479">Metal-binding</keyword>
<name>A0A165MJ99_9APHY</name>
<dbReference type="AlphaFoldDB" id="A0A165MJ99"/>
<feature type="region of interest" description="Disordered" evidence="9">
    <location>
        <begin position="1"/>
        <end position="36"/>
    </location>
</feature>
<evidence type="ECO:0000256" key="1">
    <source>
        <dbReference type="ARBA" id="ARBA00004123"/>
    </source>
</evidence>
<dbReference type="Pfam" id="PF22794">
    <property type="entry name" value="jr-ZPR1"/>
    <property type="match status" value="2"/>
</dbReference>
<evidence type="ECO:0000313" key="12">
    <source>
        <dbReference type="Proteomes" id="UP000076727"/>
    </source>
</evidence>
<dbReference type="Pfam" id="PF03367">
    <property type="entry name" value="Zn_ribbon_ZPR1"/>
    <property type="match status" value="2"/>
</dbReference>
<gene>
    <name evidence="11" type="ORF">DAEQUDRAFT_696714</name>
</gene>
<dbReference type="InterPro" id="IPR042451">
    <property type="entry name" value="ZPR1_A/B_dom"/>
</dbReference>
<organism evidence="11 12">
    <name type="scientific">Daedalea quercina L-15889</name>
    <dbReference type="NCBI Taxonomy" id="1314783"/>
    <lineage>
        <taxon>Eukaryota</taxon>
        <taxon>Fungi</taxon>
        <taxon>Dikarya</taxon>
        <taxon>Basidiomycota</taxon>
        <taxon>Agaricomycotina</taxon>
        <taxon>Agaricomycetes</taxon>
        <taxon>Polyporales</taxon>
        <taxon>Fomitopsis</taxon>
    </lineage>
</organism>
<feature type="compositionally biased region" description="Basic and acidic residues" evidence="9">
    <location>
        <begin position="193"/>
        <end position="204"/>
    </location>
</feature>
<dbReference type="EMBL" id="KV429100">
    <property type="protein sequence ID" value="KZT65759.1"/>
    <property type="molecule type" value="Genomic_DNA"/>
</dbReference>
<keyword evidence="6" id="KW-0862">Zinc</keyword>
<evidence type="ECO:0000256" key="2">
    <source>
        <dbReference type="ARBA" id="ARBA00008354"/>
    </source>
</evidence>
<dbReference type="NCBIfam" id="TIGR00310">
    <property type="entry name" value="ZPR1_znf"/>
    <property type="match status" value="2"/>
</dbReference>
<feature type="compositionally biased region" description="Basic and acidic residues" evidence="9">
    <location>
        <begin position="471"/>
        <end position="484"/>
    </location>
</feature>
<dbReference type="SMART" id="SM00709">
    <property type="entry name" value="Zpr1"/>
    <property type="match status" value="2"/>
</dbReference>
<dbReference type="InterPro" id="IPR004457">
    <property type="entry name" value="Znf_ZPR1"/>
</dbReference>
<dbReference type="FunFam" id="2.60.120.1040:FF:000001">
    <property type="entry name" value="Zinc finger protein ZPR1"/>
    <property type="match status" value="1"/>
</dbReference>
<evidence type="ECO:0000256" key="3">
    <source>
        <dbReference type="ARBA" id="ARBA00022723"/>
    </source>
</evidence>
<dbReference type="STRING" id="1314783.A0A165MJ99"/>
<dbReference type="Gene3D" id="2.60.120.1040">
    <property type="entry name" value="ZPR1, A/B domain"/>
    <property type="match status" value="2"/>
</dbReference>
<evidence type="ECO:0000259" key="10">
    <source>
        <dbReference type="SMART" id="SM00709"/>
    </source>
</evidence>
<dbReference type="PANTHER" id="PTHR10876:SF0">
    <property type="entry name" value="ZINC FINGER PROTEIN ZPR1"/>
    <property type="match status" value="1"/>
</dbReference>
<evidence type="ECO:0000256" key="5">
    <source>
        <dbReference type="ARBA" id="ARBA00022771"/>
    </source>
</evidence>
<dbReference type="PANTHER" id="PTHR10876">
    <property type="entry name" value="ZINC FINGER PROTEIN ZPR1"/>
    <property type="match status" value="1"/>
</dbReference>
<sequence length="492" mass="55342">MSQKLFPEIRTVADETEKRADKENETVESTAEDDDRPVQEIESLCMRCGEQGVTRLLLTSIPFFREVVVMSFRCESCGFQNNEIQQAGEIRPEGTVYTVRVLSRDDLNRQVVKSATGTIEIPEFELTIPASHGQLTTIEGFIRDTVSDLSADQPLRRIQNEAAYKKIQTIIDGFKEILADEDDEDEDTTGEVKAPRRASEKDAPMRPFTVRLDDPSGNSFIEFVDSMADPKWNMRTYHRTKQQNIDLGLINPYEEEAPPPRADAQGAGENAEGVENDEIFIFPGTCSSCGHAINTLMKKVNIPYFKEVFIMSTNCDKCGYRDNEVKSGGAISLRGKRITLKVEDSEDLSRDILKSESCGLEIPEIELVLQAGTLGGRFTTLEGILDQVYEELSEKVFTDARRGDDKFEEFLGKLKAVKSVDQPFTVILDDPLANSYLQNLYAPDPDPNMKIETYDRTWEQNEELGLNDMKVEGYEEDAVKESGKQEAPTTQS</sequence>
<feature type="domain" description="Zinc finger ZPR1-type" evidence="10">
    <location>
        <begin position="43"/>
        <end position="223"/>
    </location>
</feature>
<dbReference type="InterPro" id="IPR056180">
    <property type="entry name" value="ZPR1_jr_dom"/>
</dbReference>
<dbReference type="Proteomes" id="UP000076727">
    <property type="component" value="Unassembled WGS sequence"/>
</dbReference>
<proteinExistence type="inferred from homology"/>
<dbReference type="FunFam" id="2.20.25.420:FF:000001">
    <property type="entry name" value="Zinc finger protein ZPR1"/>
    <property type="match status" value="1"/>
</dbReference>
<feature type="compositionally biased region" description="Acidic residues" evidence="9">
    <location>
        <begin position="180"/>
        <end position="189"/>
    </location>
</feature>
<feature type="region of interest" description="Disordered" evidence="9">
    <location>
        <begin position="471"/>
        <end position="492"/>
    </location>
</feature>
<evidence type="ECO:0000256" key="8">
    <source>
        <dbReference type="ARBA" id="ARBA00054139"/>
    </source>
</evidence>
<feature type="region of interest" description="Disordered" evidence="9">
    <location>
        <begin position="180"/>
        <end position="211"/>
    </location>
</feature>
<keyword evidence="12" id="KW-1185">Reference proteome</keyword>
<evidence type="ECO:0000256" key="4">
    <source>
        <dbReference type="ARBA" id="ARBA00022737"/>
    </source>
</evidence>
<comment type="function">
    <text evidence="8">Acts as a protein folding chaperone for elongation factor 1-alpha.</text>
</comment>
<feature type="compositionally biased region" description="Basic and acidic residues" evidence="9">
    <location>
        <begin position="11"/>
        <end position="25"/>
    </location>
</feature>
<dbReference type="InterPro" id="IPR040141">
    <property type="entry name" value="ZPR1"/>
</dbReference>
<comment type="similarity">
    <text evidence="2">Belongs to the ZPR1 family.</text>
</comment>
<evidence type="ECO:0000256" key="7">
    <source>
        <dbReference type="ARBA" id="ARBA00023242"/>
    </source>
</evidence>
<dbReference type="InterPro" id="IPR042452">
    <property type="entry name" value="ZPR1_Znf1/2"/>
</dbReference>
<feature type="domain" description="Zinc finger ZPR1-type" evidence="10">
    <location>
        <begin position="284"/>
        <end position="439"/>
    </location>
</feature>
<accession>A0A165MJ99</accession>
<keyword evidence="4" id="KW-0677">Repeat</keyword>
<keyword evidence="7" id="KW-0539">Nucleus</keyword>
<dbReference type="Gene3D" id="2.20.25.420">
    <property type="entry name" value="ZPR1, zinc finger domain"/>
    <property type="match status" value="2"/>
</dbReference>
<dbReference type="FunFam" id="2.20.25.420:FF:000002">
    <property type="entry name" value="Zinc finger protein ZPR1"/>
    <property type="match status" value="1"/>
</dbReference>
<keyword evidence="5" id="KW-0863">Zinc-finger</keyword>
<dbReference type="GO" id="GO:0008270">
    <property type="term" value="F:zinc ion binding"/>
    <property type="evidence" value="ECO:0007669"/>
    <property type="project" value="UniProtKB-KW"/>
</dbReference>
<reference evidence="11 12" key="1">
    <citation type="journal article" date="2016" name="Mol. Biol. Evol.">
        <title>Comparative Genomics of Early-Diverging Mushroom-Forming Fungi Provides Insights into the Origins of Lignocellulose Decay Capabilities.</title>
        <authorList>
            <person name="Nagy L.G."/>
            <person name="Riley R."/>
            <person name="Tritt A."/>
            <person name="Adam C."/>
            <person name="Daum C."/>
            <person name="Floudas D."/>
            <person name="Sun H."/>
            <person name="Yadav J.S."/>
            <person name="Pangilinan J."/>
            <person name="Larsson K.H."/>
            <person name="Matsuura K."/>
            <person name="Barry K."/>
            <person name="Labutti K."/>
            <person name="Kuo R."/>
            <person name="Ohm R.A."/>
            <person name="Bhattacharya S.S."/>
            <person name="Shirouzu T."/>
            <person name="Yoshinaga Y."/>
            <person name="Martin F.M."/>
            <person name="Grigoriev I.V."/>
            <person name="Hibbett D.S."/>
        </authorList>
    </citation>
    <scope>NUCLEOTIDE SEQUENCE [LARGE SCALE GENOMIC DNA]</scope>
    <source>
        <strain evidence="11 12">L-15889</strain>
    </source>
</reference>
<evidence type="ECO:0000256" key="6">
    <source>
        <dbReference type="ARBA" id="ARBA00022833"/>
    </source>
</evidence>
<evidence type="ECO:0000313" key="11">
    <source>
        <dbReference type="EMBL" id="KZT65759.1"/>
    </source>
</evidence>
<evidence type="ECO:0000256" key="9">
    <source>
        <dbReference type="SAM" id="MobiDB-lite"/>
    </source>
</evidence>
<comment type="subcellular location">
    <subcellularLocation>
        <location evidence="1">Nucleus</location>
    </subcellularLocation>
</comment>
<protein>
    <submittedName>
        <fullName evidence="11">Zf-ZPR1-domain-containing protein</fullName>
    </submittedName>
</protein>